<dbReference type="AlphaFoldDB" id="A0A318JNV7"/>
<organism evidence="1 2">
    <name type="scientific">Aquitalea magnusonii</name>
    <dbReference type="NCBI Taxonomy" id="332411"/>
    <lineage>
        <taxon>Bacteria</taxon>
        <taxon>Pseudomonadati</taxon>
        <taxon>Pseudomonadota</taxon>
        <taxon>Betaproteobacteria</taxon>
        <taxon>Neisseriales</taxon>
        <taxon>Chromobacteriaceae</taxon>
        <taxon>Aquitalea</taxon>
    </lineage>
</organism>
<keyword evidence="2" id="KW-1185">Reference proteome</keyword>
<evidence type="ECO:0000313" key="1">
    <source>
        <dbReference type="EMBL" id="PXX50090.1"/>
    </source>
</evidence>
<accession>A0A318JNV7</accession>
<reference evidence="1 2" key="1">
    <citation type="submission" date="2018-05" db="EMBL/GenBank/DDBJ databases">
        <title>Genomic Encyclopedia of Type Strains, Phase IV (KMG-IV): sequencing the most valuable type-strain genomes for metagenomic binning, comparative biology and taxonomic classification.</title>
        <authorList>
            <person name="Goeker M."/>
        </authorList>
    </citation>
    <scope>NUCLEOTIDE SEQUENCE [LARGE SCALE GENOMIC DNA]</scope>
    <source>
        <strain evidence="1 2">DSM 25134</strain>
    </source>
</reference>
<gene>
    <name evidence="1" type="ORF">DFR38_103270</name>
</gene>
<dbReference type="RefSeq" id="WP_059285842.1">
    <property type="nucleotide sequence ID" value="NZ_LNQU01000043.1"/>
</dbReference>
<comment type="caution">
    <text evidence="1">The sequence shown here is derived from an EMBL/GenBank/DDBJ whole genome shotgun (WGS) entry which is preliminary data.</text>
</comment>
<name>A0A318JNV7_9NEIS</name>
<evidence type="ECO:0000313" key="2">
    <source>
        <dbReference type="Proteomes" id="UP000248395"/>
    </source>
</evidence>
<sequence length="82" mass="9308">MYDEKDLIYSPLQQKYSADGKTVEVFIYRLPDSGWTLEIVDQYDNSTVYDGEFATDQEAFDLFLEEVESEGIEAMIGPAPGL</sequence>
<dbReference type="Proteomes" id="UP000248395">
    <property type="component" value="Unassembled WGS sequence"/>
</dbReference>
<proteinExistence type="predicted"/>
<protein>
    <submittedName>
        <fullName evidence="1">Uncharacterized protein</fullName>
    </submittedName>
</protein>
<dbReference type="OrthoDB" id="570299at2"/>
<dbReference type="EMBL" id="QJKC01000003">
    <property type="protein sequence ID" value="PXX50090.1"/>
    <property type="molecule type" value="Genomic_DNA"/>
</dbReference>